<keyword evidence="1" id="KW-0812">Transmembrane</keyword>
<dbReference type="GO" id="GO:0097503">
    <property type="term" value="P:sialylation"/>
    <property type="evidence" value="ECO:0007669"/>
    <property type="project" value="TreeGrafter"/>
</dbReference>
<sequence length="474" mass="53889">MGYPVIMKILPVFLLVLFFSGFLIFSYMAWITFRGRDDILINLGGLSIAGLNNKQNGPNQVFMGDGDQLYASNRNNPLLAKPKSSSAMKDEVGLQGLSTVDEDKLLGVDAHRAIQNLKMRVISKLRRHLLNGSKVKGHINQYGVNFTQLKPRSKVDREEIICRIKKLSLNIVNENTSPLLKGKVFPNQPLFSESSDYDEHNPEFSETVEQALYRSCAVIPNSAALDGAKHGLDIDAHDFILRFNNAPTSGYEEDVGSLTSMRIVNSQVVTKPHFKFPYSYLFPDDASNNGSNALQNVQSDILWAQSKKYMIWDPCNYSSTFDQWYSKPDFPFFEKYFNLTGRKKSDRNRFYILDCRVIWKLWELLQEFTFARIYGNPPTSGFIGIILALQKCERVNIYEYIPSTEQISKSLLTVFSPSQVHLSSTAKAALYFCHIYATNFFCLKIVTRFSYLNALAYPTFSLIPLNTALSTYLL</sequence>
<keyword evidence="1" id="KW-1133">Transmembrane helix</keyword>
<organism evidence="2 3">
    <name type="scientific">Allacma fusca</name>
    <dbReference type="NCBI Taxonomy" id="39272"/>
    <lineage>
        <taxon>Eukaryota</taxon>
        <taxon>Metazoa</taxon>
        <taxon>Ecdysozoa</taxon>
        <taxon>Arthropoda</taxon>
        <taxon>Hexapoda</taxon>
        <taxon>Collembola</taxon>
        <taxon>Symphypleona</taxon>
        <taxon>Sminthuridae</taxon>
        <taxon>Allacma</taxon>
    </lineage>
</organism>
<name>A0A8J2PEP5_9HEXA</name>
<evidence type="ECO:0008006" key="4">
    <source>
        <dbReference type="Google" id="ProtNLM"/>
    </source>
</evidence>
<dbReference type="EMBL" id="CAJVCH010270871">
    <property type="protein sequence ID" value="CAG7734526.1"/>
    <property type="molecule type" value="Genomic_DNA"/>
</dbReference>
<dbReference type="Proteomes" id="UP000708208">
    <property type="component" value="Unassembled WGS sequence"/>
</dbReference>
<evidence type="ECO:0000313" key="2">
    <source>
        <dbReference type="EMBL" id="CAG7734526.1"/>
    </source>
</evidence>
<comment type="caution">
    <text evidence="2">The sequence shown here is derived from an EMBL/GenBank/DDBJ whole genome shotgun (WGS) entry which is preliminary data.</text>
</comment>
<feature type="transmembrane region" description="Helical" evidence="1">
    <location>
        <begin position="12"/>
        <end position="33"/>
    </location>
</feature>
<dbReference type="Pfam" id="PF00777">
    <property type="entry name" value="Glyco_transf_29"/>
    <property type="match status" value="1"/>
</dbReference>
<dbReference type="OrthoDB" id="10264956at2759"/>
<dbReference type="PANTHER" id="PTHR46059">
    <property type="entry name" value="BETA-GALACTOSIDE ALPHA-2,6-SIALYLTRANSFERASE"/>
    <property type="match status" value="1"/>
</dbReference>
<keyword evidence="1" id="KW-0472">Membrane</keyword>
<dbReference type="AlphaFoldDB" id="A0A8J2PEP5"/>
<dbReference type="GO" id="GO:0003835">
    <property type="term" value="F:beta-galactoside alpha-2,6-sialyltransferase activity"/>
    <property type="evidence" value="ECO:0007669"/>
    <property type="project" value="TreeGrafter"/>
</dbReference>
<dbReference type="InterPro" id="IPR001675">
    <property type="entry name" value="Glyco_trans_29"/>
</dbReference>
<accession>A0A8J2PEP5</accession>
<reference evidence="2" key="1">
    <citation type="submission" date="2021-06" db="EMBL/GenBank/DDBJ databases">
        <authorList>
            <person name="Hodson N. C."/>
            <person name="Mongue J. A."/>
            <person name="Jaron S. K."/>
        </authorList>
    </citation>
    <scope>NUCLEOTIDE SEQUENCE</scope>
</reference>
<dbReference type="PANTHER" id="PTHR46059:SF1">
    <property type="entry name" value="BETA-GALACTOSIDE ALPHA-2,6-SIALYLTRANSFERASE"/>
    <property type="match status" value="1"/>
</dbReference>
<evidence type="ECO:0000313" key="3">
    <source>
        <dbReference type="Proteomes" id="UP000708208"/>
    </source>
</evidence>
<keyword evidence="3" id="KW-1185">Reference proteome</keyword>
<evidence type="ECO:0000256" key="1">
    <source>
        <dbReference type="SAM" id="Phobius"/>
    </source>
</evidence>
<protein>
    <recommendedName>
        <fullName evidence="4">Beta-galactoside alpha-2,6-sialyltransferase 2</fullName>
    </recommendedName>
</protein>
<dbReference type="GO" id="GO:0005794">
    <property type="term" value="C:Golgi apparatus"/>
    <property type="evidence" value="ECO:0007669"/>
    <property type="project" value="TreeGrafter"/>
</dbReference>
<gene>
    <name evidence="2" type="ORF">AFUS01_LOCUS22910</name>
</gene>
<proteinExistence type="predicted"/>